<dbReference type="GO" id="GO:0004497">
    <property type="term" value="F:monooxygenase activity"/>
    <property type="evidence" value="ECO:0007669"/>
    <property type="project" value="TreeGrafter"/>
</dbReference>
<dbReference type="PRINTS" id="PR00411">
    <property type="entry name" value="PNDRDTASEI"/>
</dbReference>
<comment type="caution">
    <text evidence="2">The sequence shown here is derived from an EMBL/GenBank/DDBJ whole genome shotgun (WGS) entry which is preliminary data.</text>
</comment>
<dbReference type="PRINTS" id="PR00368">
    <property type="entry name" value="FADPNR"/>
</dbReference>
<dbReference type="Pfam" id="PF13738">
    <property type="entry name" value="Pyr_redox_3"/>
    <property type="match status" value="1"/>
</dbReference>
<evidence type="ECO:0000313" key="2">
    <source>
        <dbReference type="EMBL" id="KZN66282.1"/>
    </source>
</evidence>
<reference evidence="2 3" key="1">
    <citation type="submission" date="2013-07" db="EMBL/GenBank/DDBJ databases">
        <title>Comparative Genomic and Metabolomic Analysis of Twelve Strains of Pseudoalteromonas luteoviolacea.</title>
        <authorList>
            <person name="Vynne N.G."/>
            <person name="Mansson M."/>
            <person name="Gram L."/>
        </authorList>
    </citation>
    <scope>NUCLEOTIDE SEQUENCE [LARGE SCALE GENOMIC DNA]</scope>
    <source>
        <strain evidence="2 3">S4060-1</strain>
    </source>
</reference>
<name>A0A167MF55_9GAMM</name>
<dbReference type="Gene3D" id="3.50.50.60">
    <property type="entry name" value="FAD/NAD(P)-binding domain"/>
    <property type="match status" value="2"/>
</dbReference>
<protein>
    <recommendedName>
        <fullName evidence="4">Pyridine nucleotide-disulfide oxidoreductase</fullName>
    </recommendedName>
</protein>
<dbReference type="AlphaFoldDB" id="A0A167MF55"/>
<organism evidence="2 3">
    <name type="scientific">Pseudoalteromonas luteoviolacea S4060-1</name>
    <dbReference type="NCBI Taxonomy" id="1365257"/>
    <lineage>
        <taxon>Bacteria</taxon>
        <taxon>Pseudomonadati</taxon>
        <taxon>Pseudomonadota</taxon>
        <taxon>Gammaproteobacteria</taxon>
        <taxon>Alteromonadales</taxon>
        <taxon>Pseudoalteromonadaceae</taxon>
        <taxon>Pseudoalteromonas</taxon>
    </lineage>
</organism>
<proteinExistence type="predicted"/>
<evidence type="ECO:0000256" key="1">
    <source>
        <dbReference type="ARBA" id="ARBA00023002"/>
    </source>
</evidence>
<evidence type="ECO:0008006" key="4">
    <source>
        <dbReference type="Google" id="ProtNLM"/>
    </source>
</evidence>
<dbReference type="PANTHER" id="PTHR43539">
    <property type="entry name" value="FLAVIN-BINDING MONOOXYGENASE-LIKE PROTEIN (AFU_ORTHOLOGUE AFUA_4G09220)"/>
    <property type="match status" value="1"/>
</dbReference>
<dbReference type="EMBL" id="AUXX01000018">
    <property type="protein sequence ID" value="KZN66282.1"/>
    <property type="molecule type" value="Genomic_DNA"/>
</dbReference>
<accession>A0A167MF55</accession>
<dbReference type="PANTHER" id="PTHR43539:SF23">
    <property type="entry name" value="FAD-DEPENDENT OXIDOREDUCTASE DOMAIN-CONTAINING PROTEIN 2"/>
    <property type="match status" value="1"/>
</dbReference>
<gene>
    <name evidence="2" type="ORF">N478_20415</name>
</gene>
<dbReference type="InterPro" id="IPR036188">
    <property type="entry name" value="FAD/NAD-bd_sf"/>
</dbReference>
<dbReference type="Proteomes" id="UP000076661">
    <property type="component" value="Unassembled WGS sequence"/>
</dbReference>
<keyword evidence="1" id="KW-0560">Oxidoreductase</keyword>
<dbReference type="GO" id="GO:0050660">
    <property type="term" value="F:flavin adenine dinucleotide binding"/>
    <property type="evidence" value="ECO:0007669"/>
    <property type="project" value="TreeGrafter"/>
</dbReference>
<dbReference type="PATRIC" id="fig|1365257.3.peg.2772"/>
<dbReference type="GO" id="GO:0036503">
    <property type="term" value="P:ERAD pathway"/>
    <property type="evidence" value="ECO:0007669"/>
    <property type="project" value="TreeGrafter"/>
</dbReference>
<sequence>MKLDYVIVGAGPAGLQLAYYLEKQQKSYTIVEAAENVGEFFRHYPRHRTLISINKVHTGFEDREMNLRWDWNSLLNDKVFFPEYSQEYFSSADKLTEYLEDFTAAHDLKIKFGFNVENISKQAGEFTVKSVDGELVQAKNLIVATGFSKEKVPNFPGSELAEMYSEHSTDPMKYKNKRVLILGKGNSAFETAENLIETTAVVALCSPNPIKLAWNTHYVGNVRAVNNNFLDTYQLKSQNIVLDADIVSLERTEDGKIMANIHYTHAKDELRSIPFDHVIMATGFKFDNSIFDESCTPALSHEGKFPKMTSSWESTNVSNMYFAGVLMHQRDFKKTMSGFIHGFRYNIQALANVLNKKNHDVAWPSEKLARDPKAIADHVLKQLTYSSAMFLQPGFIGDVLLLDKSEELTYLKDVPFEYMADSELSSQESYCTISLEYGDFSKITDPFNIERDPSPEKADQVEYLHPIIRFYSKGKMAYERHILEDLENDYERDCFREVTETIFKEALMDEEAVSNVALNIFKEAMSNNMAMDQDMAYSVETEK</sequence>
<dbReference type="SUPFAM" id="SSF51905">
    <property type="entry name" value="FAD/NAD(P)-binding domain"/>
    <property type="match status" value="1"/>
</dbReference>
<dbReference type="InterPro" id="IPR050982">
    <property type="entry name" value="Auxin_biosynth/cation_transpt"/>
</dbReference>
<dbReference type="RefSeq" id="WP_063381434.1">
    <property type="nucleotide sequence ID" value="NZ_AUXX01000018.1"/>
</dbReference>
<evidence type="ECO:0000313" key="3">
    <source>
        <dbReference type="Proteomes" id="UP000076661"/>
    </source>
</evidence>